<name>A0ABR7ULX1_9FLAO</name>
<evidence type="ECO:0000313" key="1">
    <source>
        <dbReference type="EMBL" id="MBD0723643.1"/>
    </source>
</evidence>
<protein>
    <submittedName>
        <fullName evidence="1">Uncharacterized protein</fullName>
    </submittedName>
</protein>
<accession>A0ABR7ULX1</accession>
<organism evidence="1 2">
    <name type="scientific">Flavobacterium pokkalii</name>
    <dbReference type="NCBI Taxonomy" id="1940408"/>
    <lineage>
        <taxon>Bacteria</taxon>
        <taxon>Pseudomonadati</taxon>
        <taxon>Bacteroidota</taxon>
        <taxon>Flavobacteriia</taxon>
        <taxon>Flavobacteriales</taxon>
        <taxon>Flavobacteriaceae</taxon>
        <taxon>Flavobacterium</taxon>
    </lineage>
</organism>
<keyword evidence="2" id="KW-1185">Reference proteome</keyword>
<proteinExistence type="predicted"/>
<evidence type="ECO:0000313" key="2">
    <source>
        <dbReference type="Proteomes" id="UP000661715"/>
    </source>
</evidence>
<comment type="caution">
    <text evidence="1">The sequence shown here is derived from an EMBL/GenBank/DDBJ whole genome shotgun (WGS) entry which is preliminary data.</text>
</comment>
<gene>
    <name evidence="1" type="ORF">B6A10_00450</name>
</gene>
<dbReference type="EMBL" id="NASZ01000001">
    <property type="protein sequence ID" value="MBD0723643.1"/>
    <property type="molecule type" value="Genomic_DNA"/>
</dbReference>
<reference evidence="1 2" key="1">
    <citation type="journal article" date="2020" name="Microbiol. Res.">
        <title>Flavobacterium pokkalii sp. nov., a novel plant growth promoting native rhizobacteria isolated from pokkali rice grown in coastal saline affected agricultural regions of southern India, Kerala.</title>
        <authorList>
            <person name="Menon R.R."/>
            <person name="Kumari S."/>
            <person name="Viver T."/>
            <person name="Rameshkumar N."/>
        </authorList>
    </citation>
    <scope>NUCLEOTIDE SEQUENCE [LARGE SCALE GENOMIC DNA]</scope>
    <source>
        <strain evidence="1 2">L1I52</strain>
    </source>
</reference>
<dbReference type="RefSeq" id="WP_188219279.1">
    <property type="nucleotide sequence ID" value="NZ_NASZ01000001.1"/>
</dbReference>
<dbReference type="Proteomes" id="UP000661715">
    <property type="component" value="Unassembled WGS sequence"/>
</dbReference>
<sequence length="77" mass="9518">MSFKEIEKYKTMDAVYYNLLYRLLYSAKDFKPLEIFKEAESQNKKIHLKRDRWKELFANNPTIDWEDIILREDLEIK</sequence>